<dbReference type="CDD" id="cd16030">
    <property type="entry name" value="iduronate-2-sulfatase"/>
    <property type="match status" value="1"/>
</dbReference>
<dbReference type="RefSeq" id="WP_068828063.1">
    <property type="nucleotide sequence ID" value="NZ_CP014224.1"/>
</dbReference>
<keyword evidence="4 7" id="KW-0732">Signal</keyword>
<keyword evidence="6" id="KW-0106">Calcium</keyword>
<dbReference type="EMBL" id="CP014224">
    <property type="protein sequence ID" value="ANW97146.1"/>
    <property type="molecule type" value="Genomic_DNA"/>
</dbReference>
<dbReference type="Pfam" id="PF18962">
    <property type="entry name" value="Por_Secre_tail"/>
    <property type="match status" value="1"/>
</dbReference>
<dbReference type="InterPro" id="IPR008979">
    <property type="entry name" value="Galactose-bd-like_sf"/>
</dbReference>
<comment type="similarity">
    <text evidence="2">Belongs to the sulfatase family.</text>
</comment>
<reference evidence="10 11" key="1">
    <citation type="submission" date="2016-02" db="EMBL/GenBank/DDBJ databases">
        <authorList>
            <person name="Wen L."/>
            <person name="He K."/>
            <person name="Yang H."/>
        </authorList>
    </citation>
    <scope>NUCLEOTIDE SEQUENCE [LARGE SCALE GENOMIC DNA]</scope>
    <source>
        <strain evidence="10 11">CZ1127</strain>
    </source>
</reference>
<feature type="domain" description="Sulfatase N-terminal" evidence="8">
    <location>
        <begin position="29"/>
        <end position="410"/>
    </location>
</feature>
<evidence type="ECO:0000256" key="2">
    <source>
        <dbReference type="ARBA" id="ARBA00008779"/>
    </source>
</evidence>
<keyword evidence="11" id="KW-1185">Reference proteome</keyword>
<proteinExistence type="inferred from homology"/>
<feature type="domain" description="Secretion system C-terminal sorting" evidence="9">
    <location>
        <begin position="703"/>
        <end position="772"/>
    </location>
</feature>
<protein>
    <recommendedName>
        <fullName evidence="12">Sulfatase N-terminal domain-containing protein</fullName>
    </recommendedName>
</protein>
<dbReference type="KEGG" id="wfu:AXE80_12995"/>
<evidence type="ECO:0000256" key="6">
    <source>
        <dbReference type="ARBA" id="ARBA00022837"/>
    </source>
</evidence>
<dbReference type="OrthoDB" id="9763552at2"/>
<dbReference type="Gene3D" id="3.40.720.10">
    <property type="entry name" value="Alkaline Phosphatase, subunit A"/>
    <property type="match status" value="1"/>
</dbReference>
<comment type="cofactor">
    <cofactor evidence="1">
        <name>Ca(2+)</name>
        <dbReference type="ChEBI" id="CHEBI:29108"/>
    </cofactor>
</comment>
<evidence type="ECO:0000256" key="3">
    <source>
        <dbReference type="ARBA" id="ARBA00022723"/>
    </source>
</evidence>
<dbReference type="PANTHER" id="PTHR45953">
    <property type="entry name" value="IDURONATE 2-SULFATASE"/>
    <property type="match status" value="1"/>
</dbReference>
<evidence type="ECO:0000256" key="1">
    <source>
        <dbReference type="ARBA" id="ARBA00001913"/>
    </source>
</evidence>
<dbReference type="NCBIfam" id="TIGR04183">
    <property type="entry name" value="Por_Secre_tail"/>
    <property type="match status" value="1"/>
</dbReference>
<dbReference type="AlphaFoldDB" id="A0A1B1Y8R0"/>
<dbReference type="InterPro" id="IPR035874">
    <property type="entry name" value="IDS"/>
</dbReference>
<dbReference type="GO" id="GO:0004423">
    <property type="term" value="F:iduronate-2-sulfatase activity"/>
    <property type="evidence" value="ECO:0007669"/>
    <property type="project" value="InterPro"/>
</dbReference>
<name>A0A1B1Y8R0_9FLAO</name>
<dbReference type="Gene3D" id="2.60.120.260">
    <property type="entry name" value="Galactose-binding domain-like"/>
    <property type="match status" value="1"/>
</dbReference>
<dbReference type="STRING" id="1790137.AXE80_12995"/>
<dbReference type="InterPro" id="IPR026444">
    <property type="entry name" value="Secre_tail"/>
</dbReference>
<evidence type="ECO:0000256" key="5">
    <source>
        <dbReference type="ARBA" id="ARBA00022801"/>
    </source>
</evidence>
<dbReference type="Pfam" id="PF00884">
    <property type="entry name" value="Sulfatase"/>
    <property type="match status" value="1"/>
</dbReference>
<dbReference type="InterPro" id="IPR000917">
    <property type="entry name" value="Sulfatase_N"/>
</dbReference>
<feature type="chain" id="PRO_5008532615" description="Sulfatase N-terminal domain-containing protein" evidence="7">
    <location>
        <begin position="23"/>
        <end position="774"/>
    </location>
</feature>
<dbReference type="InterPro" id="IPR024607">
    <property type="entry name" value="Sulfatase_CS"/>
</dbReference>
<accession>A0A1B1Y8R0</accession>
<dbReference type="SUPFAM" id="SSF53649">
    <property type="entry name" value="Alkaline phosphatase-like"/>
    <property type="match status" value="1"/>
</dbReference>
<dbReference type="Proteomes" id="UP000092967">
    <property type="component" value="Chromosome"/>
</dbReference>
<evidence type="ECO:0000256" key="7">
    <source>
        <dbReference type="SAM" id="SignalP"/>
    </source>
</evidence>
<sequence length="774" mass="85510">MKKLTTLAVFIIASLLCKNALAQGSAAQPNILFIAIDDLKPTLGCYGDTYAQTPEIDAIAANGTVFLNNQTQWSVCGPSRSSLLTGKRPDYTKVWNLSTLIRDIHPDIVTLPQYFKSKGYNVTGAGKIYDTRSVDSDSDAISWSTPFKKPSQLDYPSAWGQPAWGHYQTTEVKNNIAAYESSENGTSAAQSVYKPIYEIGVDDNGNSIPDNAYNDGAMADHAINLIDDFVAEPTKPFFLAAGFKNPHLPLTCPKKYYDLYDKNNAPLATYTGRGTDIPSLALSGSNEFTTYPTPGLSITKESDDSYTISEADQKTIIHAYYANVSYVDAQIGRIMDKLEEEGLKDKTIVIIWSDHGFHLGDHSMWAKHTNMENATVSPMIIYNPFAPSGNTTNTPTELLDIYPTLCDLTNQPIPSDMDGVSLKPLLTNPTTALKDFAVSQFKSNNKYGYSFKNERYRYTVWLNNGVLATDKPTSADYFTQELYDYDVDPNETTNYFNNPSYSAVQSDLVTKAQNYFDNGAGINDGTTTSNVDVVLNGDFEDTPFDSNWSFSNNGGSVASFTDAAADAYNGNSGAKIVVSTAGTGYNNVRLQNEKYTSDLTDKTITVTVNSKSVLGSEEFKIRMYHHTDGVNNYPTSDVFVPTTDTYKPYQYVFEVPDNTTEVRVDLLLGTQVGTYFFDDITTTVQDSGDLSSKRISNKNIVEVYPIPAQNEITINSPKNIQGVSIYNVYGQLIHQQGKIINNKIDLTNIGNGIYFLKIDFDDKTFTSQKIMISK</sequence>
<dbReference type="PROSITE" id="PS00523">
    <property type="entry name" value="SULFATASE_1"/>
    <property type="match status" value="1"/>
</dbReference>
<keyword evidence="3" id="KW-0479">Metal-binding</keyword>
<dbReference type="PANTHER" id="PTHR45953:SF1">
    <property type="entry name" value="IDURONATE 2-SULFATASE"/>
    <property type="match status" value="1"/>
</dbReference>
<dbReference type="InterPro" id="IPR017850">
    <property type="entry name" value="Alkaline_phosphatase_core_sf"/>
</dbReference>
<dbReference type="SUPFAM" id="SSF49785">
    <property type="entry name" value="Galactose-binding domain-like"/>
    <property type="match status" value="1"/>
</dbReference>
<dbReference type="GO" id="GO:0005737">
    <property type="term" value="C:cytoplasm"/>
    <property type="evidence" value="ECO:0007669"/>
    <property type="project" value="TreeGrafter"/>
</dbReference>
<evidence type="ECO:0000259" key="9">
    <source>
        <dbReference type="Pfam" id="PF18962"/>
    </source>
</evidence>
<evidence type="ECO:0000313" key="10">
    <source>
        <dbReference type="EMBL" id="ANW97146.1"/>
    </source>
</evidence>
<keyword evidence="5" id="KW-0378">Hydrolase</keyword>
<evidence type="ECO:0000313" key="11">
    <source>
        <dbReference type="Proteomes" id="UP000092967"/>
    </source>
</evidence>
<evidence type="ECO:0008006" key="12">
    <source>
        <dbReference type="Google" id="ProtNLM"/>
    </source>
</evidence>
<organism evidence="10 11">
    <name type="scientific">Wenyingzhuangia fucanilytica</name>
    <dbReference type="NCBI Taxonomy" id="1790137"/>
    <lineage>
        <taxon>Bacteria</taxon>
        <taxon>Pseudomonadati</taxon>
        <taxon>Bacteroidota</taxon>
        <taxon>Flavobacteriia</taxon>
        <taxon>Flavobacteriales</taxon>
        <taxon>Flavobacteriaceae</taxon>
        <taxon>Wenyingzhuangia</taxon>
    </lineage>
</organism>
<evidence type="ECO:0000256" key="4">
    <source>
        <dbReference type="ARBA" id="ARBA00022729"/>
    </source>
</evidence>
<gene>
    <name evidence="10" type="ORF">AXE80_12995</name>
</gene>
<dbReference type="GO" id="GO:0046872">
    <property type="term" value="F:metal ion binding"/>
    <property type="evidence" value="ECO:0007669"/>
    <property type="project" value="UniProtKB-KW"/>
</dbReference>
<evidence type="ECO:0000259" key="8">
    <source>
        <dbReference type="Pfam" id="PF00884"/>
    </source>
</evidence>
<feature type="signal peptide" evidence="7">
    <location>
        <begin position="1"/>
        <end position="22"/>
    </location>
</feature>